<reference evidence="3" key="1">
    <citation type="journal article" date="2023" name="Commun. Biol.">
        <title>Genome analysis of Parmales, the sister group of diatoms, reveals the evolutionary specialization of diatoms from phago-mixotrophs to photoautotrophs.</title>
        <authorList>
            <person name="Ban H."/>
            <person name="Sato S."/>
            <person name="Yoshikawa S."/>
            <person name="Yamada K."/>
            <person name="Nakamura Y."/>
            <person name="Ichinomiya M."/>
            <person name="Sato N."/>
            <person name="Blanc-Mathieu R."/>
            <person name="Endo H."/>
            <person name="Kuwata A."/>
            <person name="Ogata H."/>
        </authorList>
    </citation>
    <scope>NUCLEOTIDE SEQUENCE [LARGE SCALE GENOMIC DNA]</scope>
    <source>
        <strain evidence="3">NIES 3700</strain>
    </source>
</reference>
<evidence type="ECO:0000256" key="1">
    <source>
        <dbReference type="SAM" id="MobiDB-lite"/>
    </source>
</evidence>
<feature type="region of interest" description="Disordered" evidence="1">
    <location>
        <begin position="1"/>
        <end position="29"/>
    </location>
</feature>
<proteinExistence type="predicted"/>
<dbReference type="AlphaFoldDB" id="A0A9W7KYQ7"/>
<sequence length="182" mass="20374">MPKRAAPTTSQEDGGPRAPAAPPPPPLEKVRGMKLRMKLSDTLTTVSMTKLQEACRANSVLAVSESILVEILRKSSAMLSRVPPLNNDVISQIVSFVDFDYDIDYDDINNENLMNFNSLHHAAQISRGFWIGAKRKRQQIIEQDQRNRELTMKAREWYKDKVAAEAMCGHISGWDTSSQGGM</sequence>
<accession>A0A9W7KYQ7</accession>
<name>A0A9W7KYQ7_9STRA</name>
<gene>
    <name evidence="2" type="ORF">TrLO_g2133</name>
</gene>
<dbReference type="Proteomes" id="UP001165122">
    <property type="component" value="Unassembled WGS sequence"/>
</dbReference>
<protein>
    <submittedName>
        <fullName evidence="2">Uncharacterized protein</fullName>
    </submittedName>
</protein>
<dbReference type="EMBL" id="BRXW01000266">
    <property type="protein sequence ID" value="GMI16787.1"/>
    <property type="molecule type" value="Genomic_DNA"/>
</dbReference>
<evidence type="ECO:0000313" key="3">
    <source>
        <dbReference type="Proteomes" id="UP001165122"/>
    </source>
</evidence>
<organism evidence="2 3">
    <name type="scientific">Triparma laevis f. longispina</name>
    <dbReference type="NCBI Taxonomy" id="1714387"/>
    <lineage>
        <taxon>Eukaryota</taxon>
        <taxon>Sar</taxon>
        <taxon>Stramenopiles</taxon>
        <taxon>Ochrophyta</taxon>
        <taxon>Bolidophyceae</taxon>
        <taxon>Parmales</taxon>
        <taxon>Triparmaceae</taxon>
        <taxon>Triparma</taxon>
    </lineage>
</organism>
<comment type="caution">
    <text evidence="2">The sequence shown here is derived from an EMBL/GenBank/DDBJ whole genome shotgun (WGS) entry which is preliminary data.</text>
</comment>
<evidence type="ECO:0000313" key="2">
    <source>
        <dbReference type="EMBL" id="GMI16787.1"/>
    </source>
</evidence>
<keyword evidence="3" id="KW-1185">Reference proteome</keyword>